<evidence type="ECO:0000313" key="3">
    <source>
        <dbReference type="Proteomes" id="UP001293593"/>
    </source>
</evidence>
<dbReference type="Proteomes" id="UP001293593">
    <property type="component" value="Unassembled WGS sequence"/>
</dbReference>
<proteinExistence type="predicted"/>
<dbReference type="EMBL" id="JAWXYG010000002">
    <property type="protein sequence ID" value="KAK4281695.1"/>
    <property type="molecule type" value="Genomic_DNA"/>
</dbReference>
<accession>A0AAE1N343</accession>
<keyword evidence="1" id="KW-0812">Transmembrane</keyword>
<dbReference type="AlphaFoldDB" id="A0AAE1N343"/>
<dbReference type="PANTHER" id="PTHR33736:SF13">
    <property type="entry name" value="OS11G0155100 PROTEIN"/>
    <property type="match status" value="1"/>
</dbReference>
<dbReference type="InterPro" id="IPR036047">
    <property type="entry name" value="F-box-like_dom_sf"/>
</dbReference>
<evidence type="ECO:0008006" key="4">
    <source>
        <dbReference type="Google" id="ProtNLM"/>
    </source>
</evidence>
<evidence type="ECO:0000256" key="1">
    <source>
        <dbReference type="SAM" id="Phobius"/>
    </source>
</evidence>
<dbReference type="PANTHER" id="PTHR33736">
    <property type="entry name" value="F-BOX PROTEIN-RELATED"/>
    <property type="match status" value="1"/>
</dbReference>
<reference evidence="2" key="1">
    <citation type="submission" date="2023-10" db="EMBL/GenBank/DDBJ databases">
        <title>Chromosome-level genome of the transformable northern wattle, Acacia crassicarpa.</title>
        <authorList>
            <person name="Massaro I."/>
            <person name="Sinha N.R."/>
            <person name="Poethig S."/>
            <person name="Leichty A.R."/>
        </authorList>
    </citation>
    <scope>NUCLEOTIDE SEQUENCE</scope>
    <source>
        <strain evidence="2">Acra3RX</strain>
        <tissue evidence="2">Leaf</tissue>
    </source>
</reference>
<protein>
    <recommendedName>
        <fullName evidence="4">F-box protein</fullName>
    </recommendedName>
</protein>
<name>A0AAE1N343_9FABA</name>
<organism evidence="2 3">
    <name type="scientific">Acacia crassicarpa</name>
    <name type="common">northern wattle</name>
    <dbReference type="NCBI Taxonomy" id="499986"/>
    <lineage>
        <taxon>Eukaryota</taxon>
        <taxon>Viridiplantae</taxon>
        <taxon>Streptophyta</taxon>
        <taxon>Embryophyta</taxon>
        <taxon>Tracheophyta</taxon>
        <taxon>Spermatophyta</taxon>
        <taxon>Magnoliopsida</taxon>
        <taxon>eudicotyledons</taxon>
        <taxon>Gunneridae</taxon>
        <taxon>Pentapetalae</taxon>
        <taxon>rosids</taxon>
        <taxon>fabids</taxon>
        <taxon>Fabales</taxon>
        <taxon>Fabaceae</taxon>
        <taxon>Caesalpinioideae</taxon>
        <taxon>mimosoid clade</taxon>
        <taxon>Acacieae</taxon>
        <taxon>Acacia</taxon>
    </lineage>
</organism>
<gene>
    <name evidence="2" type="ORF">QN277_013157</name>
</gene>
<keyword evidence="1" id="KW-1133">Transmembrane helix</keyword>
<feature type="transmembrane region" description="Helical" evidence="1">
    <location>
        <begin position="305"/>
        <end position="326"/>
    </location>
</feature>
<comment type="caution">
    <text evidence="2">The sequence shown here is derived from an EMBL/GenBank/DDBJ whole genome shotgun (WGS) entry which is preliminary data.</text>
</comment>
<dbReference type="Gene3D" id="1.20.1280.50">
    <property type="match status" value="1"/>
</dbReference>
<keyword evidence="3" id="KW-1185">Reference proteome</keyword>
<keyword evidence="1" id="KW-0472">Membrane</keyword>
<evidence type="ECO:0000313" key="2">
    <source>
        <dbReference type="EMBL" id="KAK4281695.1"/>
    </source>
</evidence>
<dbReference type="InterPro" id="IPR045283">
    <property type="entry name" value="AT3G44326-like"/>
</dbReference>
<dbReference type="SUPFAM" id="SSF81383">
    <property type="entry name" value="F-box domain"/>
    <property type="match status" value="1"/>
</dbReference>
<sequence length="327" mass="36308">MACSSGTTIAAVPEDIIRTHILTRLHGPALASVATASSQFYALSSDEHLWASVCRSTWPSTSSPFVARVISTFPYASRSFLSDSSTALLCTPQNVRPDPDRTPLLISAVDLHYGQRLLFSEVLETETVSDWFRCSPFRLDLLDPKDVVKTPVQCPKGENAYGELRLSWIVIDPEGRRAMNLSSEKPVSVKRHWLSGEVQVRFATVLAGDKGSASELALCWLVVTCGGTEGGEMQVREVSMEVEDMEGMHLNGRDSLVCMQRAMGGKRGKKNVGEEAEEEARKKYREFMGKKEERREKKVRAEGRLDMMCVALAAVSFAIFFSTFVLW</sequence>